<dbReference type="GO" id="GO:0015419">
    <property type="term" value="F:ABC-type sulfate transporter activity"/>
    <property type="evidence" value="ECO:0007669"/>
    <property type="project" value="InterPro"/>
</dbReference>
<dbReference type="SUPFAM" id="SSF50331">
    <property type="entry name" value="MOP-like"/>
    <property type="match status" value="1"/>
</dbReference>
<dbReference type="HOGENOM" id="CLU_000604_1_1_0"/>
<dbReference type="InterPro" id="IPR003439">
    <property type="entry name" value="ABC_transporter-like_ATP-bd"/>
</dbReference>
<dbReference type="OrthoDB" id="9790614at2"/>
<keyword evidence="1" id="KW-0813">Transport</keyword>
<dbReference type="PROSITE" id="PS00211">
    <property type="entry name" value="ABC_TRANSPORTER_1"/>
    <property type="match status" value="1"/>
</dbReference>
<keyword evidence="3 7" id="KW-0067">ATP-binding</keyword>
<dbReference type="InterPro" id="IPR008995">
    <property type="entry name" value="Mo/tungstate-bd_C_term_dom"/>
</dbReference>
<dbReference type="Gene3D" id="2.40.50.100">
    <property type="match status" value="1"/>
</dbReference>
<dbReference type="InterPro" id="IPR017871">
    <property type="entry name" value="ABC_transporter-like_CS"/>
</dbReference>
<dbReference type="InterPro" id="IPR013611">
    <property type="entry name" value="Transp-assoc_OB_typ2"/>
</dbReference>
<evidence type="ECO:0000256" key="4">
    <source>
        <dbReference type="ARBA" id="ARBA00022967"/>
    </source>
</evidence>
<dbReference type="GO" id="GO:0016887">
    <property type="term" value="F:ATP hydrolysis activity"/>
    <property type="evidence" value="ECO:0007669"/>
    <property type="project" value="InterPro"/>
</dbReference>
<evidence type="ECO:0000313" key="7">
    <source>
        <dbReference type="EMBL" id="CBK41355.1"/>
    </source>
</evidence>
<dbReference type="EMBL" id="FP929003">
    <property type="protein sequence ID" value="CBK41355.1"/>
    <property type="molecule type" value="Genomic_DNA"/>
</dbReference>
<feature type="domain" description="ABC transporter" evidence="6">
    <location>
        <begin position="3"/>
        <end position="233"/>
    </location>
</feature>
<proteinExistence type="predicted"/>
<dbReference type="InterPro" id="IPR050093">
    <property type="entry name" value="ABC_SmlMolc_Importer"/>
</dbReference>
<evidence type="ECO:0000256" key="5">
    <source>
        <dbReference type="ARBA" id="ARBA00023032"/>
    </source>
</evidence>
<dbReference type="Pfam" id="PF08402">
    <property type="entry name" value="TOBE_2"/>
    <property type="match status" value="1"/>
</dbReference>
<dbReference type="PROSITE" id="PS50893">
    <property type="entry name" value="ABC_TRANSPORTER_2"/>
    <property type="match status" value="1"/>
</dbReference>
<evidence type="ECO:0000256" key="2">
    <source>
        <dbReference type="ARBA" id="ARBA00022741"/>
    </source>
</evidence>
<accession>D8PDP6</accession>
<dbReference type="PANTHER" id="PTHR42781">
    <property type="entry name" value="SPERMIDINE/PUTRESCINE IMPORT ATP-BINDING PROTEIN POTA"/>
    <property type="match status" value="1"/>
</dbReference>
<name>D8PDP6_9BACT</name>
<dbReference type="GO" id="GO:0043190">
    <property type="term" value="C:ATP-binding cassette (ABC) transporter complex"/>
    <property type="evidence" value="ECO:0007669"/>
    <property type="project" value="InterPro"/>
</dbReference>
<organism evidence="7 8">
    <name type="scientific">Nitrospira defluvii</name>
    <dbReference type="NCBI Taxonomy" id="330214"/>
    <lineage>
        <taxon>Bacteria</taxon>
        <taxon>Pseudomonadati</taxon>
        <taxon>Nitrospirota</taxon>
        <taxon>Nitrospiria</taxon>
        <taxon>Nitrospirales</taxon>
        <taxon>Nitrospiraceae</taxon>
        <taxon>Nitrospira</taxon>
    </lineage>
</organism>
<dbReference type="PANTHER" id="PTHR42781:SF4">
    <property type="entry name" value="SPERMIDINE_PUTRESCINE IMPORT ATP-BINDING PROTEIN POTA"/>
    <property type="match status" value="1"/>
</dbReference>
<evidence type="ECO:0000256" key="3">
    <source>
        <dbReference type="ARBA" id="ARBA00022840"/>
    </source>
</evidence>
<evidence type="ECO:0000256" key="1">
    <source>
        <dbReference type="ARBA" id="ARBA00022448"/>
    </source>
</evidence>
<dbReference type="Pfam" id="PF00005">
    <property type="entry name" value="ABC_tran"/>
    <property type="match status" value="1"/>
</dbReference>
<evidence type="ECO:0000259" key="6">
    <source>
        <dbReference type="PROSITE" id="PS50893"/>
    </source>
</evidence>
<sequence length="365" mass="40247">MKIEVRGLTKTFGSATAVGGVSFVVNEGELLGLLGPSGSGKTTVLRLIAGLEVPTAGDIFIDGKRVNDLTVQERNIGFVFQHYALFKHLTVFDNIAFGLKIKKWNRRDIDQRITELLALMSLEGLGGRYPHQLSGGQRQRVAIARALAPRPSVLLMDEPFGAVDAKVRQELREWLIRLHTDLNVTSLFVTHDQEEAMEVSGRIIVFSKGKLEQAGSPADVYEEPATEFVARFIGSMNIVAGVVRHGQVQVGSLEFPAPGFSDGQTLQVGFRPYYVKVAEDPARYRQQAKLRHIYFLGVAYRLEIETPDGLILRSRMNKEEFRRCHFTVGQAVSFAVTHFRILPQEGAGPAIEAKPGSPIAGPLTP</sequence>
<keyword evidence="2" id="KW-0547">Nucleotide-binding</keyword>
<dbReference type="InterPro" id="IPR005666">
    <property type="entry name" value="Sulph_transpt1"/>
</dbReference>
<reference evidence="7 8" key="1">
    <citation type="journal article" date="2010" name="Proc. Natl. Acad. Sci. U.S.A.">
        <title>A Nitrospira metagenome illuminates the physiology and evolution of globally important nitrite-oxidizing bacteria.</title>
        <authorList>
            <person name="Lucker S."/>
            <person name="Wagner M."/>
            <person name="Maixner F."/>
            <person name="Pelletier E."/>
            <person name="Koch H."/>
            <person name="Vacherie B."/>
            <person name="Rattei T."/>
            <person name="Sinninghe Damste J."/>
            <person name="Spieck E."/>
            <person name="Le Paslier D."/>
            <person name="Daims H."/>
        </authorList>
    </citation>
    <scope>NUCLEOTIDE SEQUENCE [LARGE SCALE GENOMIC DNA]</scope>
</reference>
<protein>
    <submittedName>
        <fullName evidence="7">Sulfate/thiosulfate ABC transporter, ATP-binding protein</fullName>
        <ecNumber evidence="7">3.6.3.25</ecNumber>
    </submittedName>
</protein>
<dbReference type="SUPFAM" id="SSF52540">
    <property type="entry name" value="P-loop containing nucleoside triphosphate hydrolases"/>
    <property type="match status" value="1"/>
</dbReference>
<keyword evidence="7" id="KW-0378">Hydrolase</keyword>
<dbReference type="STRING" id="330214.NIDE1620"/>
<dbReference type="NCBIfam" id="TIGR00968">
    <property type="entry name" value="3a0106s01"/>
    <property type="match status" value="1"/>
</dbReference>
<dbReference type="GO" id="GO:0005524">
    <property type="term" value="F:ATP binding"/>
    <property type="evidence" value="ECO:0007669"/>
    <property type="project" value="UniProtKB-KW"/>
</dbReference>
<dbReference type="InterPro" id="IPR003593">
    <property type="entry name" value="AAA+_ATPase"/>
</dbReference>
<dbReference type="eggNOG" id="COG1118">
    <property type="taxonomic scope" value="Bacteria"/>
</dbReference>
<keyword evidence="5" id="KW-0764">Sulfate transport</keyword>
<dbReference type="KEGG" id="nde:NIDE1620"/>
<dbReference type="EC" id="3.6.3.25" evidence="7"/>
<dbReference type="GO" id="GO:0015697">
    <property type="term" value="P:quaternary ammonium group transport"/>
    <property type="evidence" value="ECO:0007669"/>
    <property type="project" value="UniProtKB-ARBA"/>
</dbReference>
<dbReference type="InterPro" id="IPR027417">
    <property type="entry name" value="P-loop_NTPase"/>
</dbReference>
<keyword evidence="4" id="KW-1278">Translocase</keyword>
<dbReference type="Proteomes" id="UP000001660">
    <property type="component" value="Chromosome"/>
</dbReference>
<dbReference type="Gene3D" id="3.40.50.300">
    <property type="entry name" value="P-loop containing nucleotide triphosphate hydrolases"/>
    <property type="match status" value="1"/>
</dbReference>
<gene>
    <name evidence="7" type="primary">cysA</name>
    <name evidence="7" type="ORF">NIDE1620</name>
</gene>
<keyword evidence="8" id="KW-1185">Reference proteome</keyword>
<dbReference type="SMART" id="SM00382">
    <property type="entry name" value="AAA"/>
    <property type="match status" value="1"/>
</dbReference>
<evidence type="ECO:0000313" key="8">
    <source>
        <dbReference type="Proteomes" id="UP000001660"/>
    </source>
</evidence>
<dbReference type="FunFam" id="3.40.50.300:FF:000425">
    <property type="entry name" value="Probable ABC transporter, ATP-binding subunit"/>
    <property type="match status" value="1"/>
</dbReference>
<dbReference type="AlphaFoldDB" id="D8PDP6"/>